<feature type="region of interest" description="Disordered" evidence="1">
    <location>
        <begin position="1"/>
        <end position="42"/>
    </location>
</feature>
<protein>
    <submittedName>
        <fullName evidence="3">Uncharacterized protein</fullName>
    </submittedName>
</protein>
<feature type="compositionally biased region" description="Gly residues" evidence="1">
    <location>
        <begin position="91"/>
        <end position="110"/>
    </location>
</feature>
<feature type="compositionally biased region" description="Basic and acidic residues" evidence="1">
    <location>
        <begin position="14"/>
        <end position="42"/>
    </location>
</feature>
<dbReference type="AlphaFoldDB" id="A0A3P7LU95"/>
<keyword evidence="2" id="KW-0472">Membrane</keyword>
<evidence type="ECO:0000256" key="2">
    <source>
        <dbReference type="SAM" id="Phobius"/>
    </source>
</evidence>
<keyword evidence="4" id="KW-1185">Reference proteome</keyword>
<keyword evidence="2" id="KW-1133">Transmembrane helix</keyword>
<name>A0A3P7LU95_DIBLA</name>
<keyword evidence="2" id="KW-0812">Transmembrane</keyword>
<reference evidence="3 4" key="1">
    <citation type="submission" date="2018-11" db="EMBL/GenBank/DDBJ databases">
        <authorList>
            <consortium name="Pathogen Informatics"/>
        </authorList>
    </citation>
    <scope>NUCLEOTIDE SEQUENCE [LARGE SCALE GENOMIC DNA]</scope>
</reference>
<feature type="region of interest" description="Disordered" evidence="1">
    <location>
        <begin position="127"/>
        <end position="158"/>
    </location>
</feature>
<dbReference type="EMBL" id="UYRU01047767">
    <property type="protein sequence ID" value="VDN09781.1"/>
    <property type="molecule type" value="Genomic_DNA"/>
</dbReference>
<evidence type="ECO:0000256" key="1">
    <source>
        <dbReference type="SAM" id="MobiDB-lite"/>
    </source>
</evidence>
<evidence type="ECO:0000313" key="4">
    <source>
        <dbReference type="Proteomes" id="UP000281553"/>
    </source>
</evidence>
<sequence>MVLKGCSKSFFDTLQRKDSPKSGERQKPGNDEEKSDSPKDKAAQLQHNLPYITMAVVATELLLVLFMLCCKPAKKKEKKDDDNDDDVADNGNGGGKGNGNGGDKTGGNGAPGTMVVDMSKPIQINLNIPGLSGEGGKTGGPFRMLHATTPSNVYGSSN</sequence>
<dbReference type="Proteomes" id="UP000281553">
    <property type="component" value="Unassembled WGS sequence"/>
</dbReference>
<feature type="transmembrane region" description="Helical" evidence="2">
    <location>
        <begin position="49"/>
        <end position="69"/>
    </location>
</feature>
<feature type="region of interest" description="Disordered" evidence="1">
    <location>
        <begin position="74"/>
        <end position="115"/>
    </location>
</feature>
<dbReference type="OrthoDB" id="10643057at2759"/>
<organism evidence="3 4">
    <name type="scientific">Dibothriocephalus latus</name>
    <name type="common">Fish tapeworm</name>
    <name type="synonym">Diphyllobothrium latum</name>
    <dbReference type="NCBI Taxonomy" id="60516"/>
    <lineage>
        <taxon>Eukaryota</taxon>
        <taxon>Metazoa</taxon>
        <taxon>Spiralia</taxon>
        <taxon>Lophotrochozoa</taxon>
        <taxon>Platyhelminthes</taxon>
        <taxon>Cestoda</taxon>
        <taxon>Eucestoda</taxon>
        <taxon>Diphyllobothriidea</taxon>
        <taxon>Diphyllobothriidae</taxon>
        <taxon>Dibothriocephalus</taxon>
    </lineage>
</organism>
<proteinExistence type="predicted"/>
<accession>A0A3P7LU95</accession>
<evidence type="ECO:0000313" key="3">
    <source>
        <dbReference type="EMBL" id="VDN09781.1"/>
    </source>
</evidence>
<feature type="compositionally biased region" description="Polar residues" evidence="1">
    <location>
        <begin position="148"/>
        <end position="158"/>
    </location>
</feature>
<gene>
    <name evidence="3" type="ORF">DILT_LOCUS5612</name>
</gene>